<dbReference type="VEuPathDB" id="FungiDB:GGTG_08019"/>
<dbReference type="HOGENOM" id="CLU_1865237_0_0_1"/>
<reference evidence="2" key="3">
    <citation type="submission" date="2010-09" db="EMBL/GenBank/DDBJ databases">
        <title>Annotation of Gaeumannomyces graminis var. tritici R3-111a-1.</title>
        <authorList>
            <consortium name="The Broad Institute Genome Sequencing Platform"/>
            <person name="Ma L.-J."/>
            <person name="Dead R."/>
            <person name="Young S.K."/>
            <person name="Zeng Q."/>
            <person name="Gargeya S."/>
            <person name="Fitzgerald M."/>
            <person name="Haas B."/>
            <person name="Abouelleil A."/>
            <person name="Alvarado L."/>
            <person name="Arachchi H.M."/>
            <person name="Berlin A."/>
            <person name="Brown A."/>
            <person name="Chapman S.B."/>
            <person name="Chen Z."/>
            <person name="Dunbar C."/>
            <person name="Freedman E."/>
            <person name="Gearin G."/>
            <person name="Gellesch M."/>
            <person name="Goldberg J."/>
            <person name="Griggs A."/>
            <person name="Gujja S."/>
            <person name="Heiman D."/>
            <person name="Howarth C."/>
            <person name="Larson L."/>
            <person name="Lui A."/>
            <person name="MacDonald P.J.P."/>
            <person name="Mehta T."/>
            <person name="Montmayeur A."/>
            <person name="Murphy C."/>
            <person name="Neiman D."/>
            <person name="Pearson M."/>
            <person name="Priest M."/>
            <person name="Roberts A."/>
            <person name="Saif S."/>
            <person name="Shea T."/>
            <person name="Shenoy N."/>
            <person name="Sisk P."/>
            <person name="Stolte C."/>
            <person name="Sykes S."/>
            <person name="Yandava C."/>
            <person name="Wortman J."/>
            <person name="Nusbaum C."/>
            <person name="Birren B."/>
        </authorList>
    </citation>
    <scope>NUCLEOTIDE SEQUENCE</scope>
    <source>
        <strain evidence="2">R3-111a-1</strain>
    </source>
</reference>
<dbReference type="Proteomes" id="UP000006039">
    <property type="component" value="Unassembled WGS sequence"/>
</dbReference>
<feature type="region of interest" description="Disordered" evidence="1">
    <location>
        <begin position="12"/>
        <end position="42"/>
    </location>
</feature>
<accession>J3P3D2</accession>
<reference evidence="3" key="4">
    <citation type="journal article" date="2015" name="G3 (Bethesda)">
        <title>Genome sequences of three phytopathogenic species of the Magnaporthaceae family of fungi.</title>
        <authorList>
            <person name="Okagaki L.H."/>
            <person name="Nunes C.C."/>
            <person name="Sailsbery J."/>
            <person name="Clay B."/>
            <person name="Brown D."/>
            <person name="John T."/>
            <person name="Oh Y."/>
            <person name="Young N."/>
            <person name="Fitzgerald M."/>
            <person name="Haas B.J."/>
            <person name="Zeng Q."/>
            <person name="Young S."/>
            <person name="Adiconis X."/>
            <person name="Fan L."/>
            <person name="Levin J.Z."/>
            <person name="Mitchell T.K."/>
            <person name="Okubara P.A."/>
            <person name="Farman M.L."/>
            <person name="Kohn L.M."/>
            <person name="Birren B."/>
            <person name="Ma L.-J."/>
            <person name="Dean R.A."/>
        </authorList>
    </citation>
    <scope>NUCLEOTIDE SEQUENCE</scope>
    <source>
        <strain evidence="3">R3-111a-1</strain>
    </source>
</reference>
<protein>
    <submittedName>
        <fullName evidence="2 3">Uncharacterized protein</fullName>
    </submittedName>
</protein>
<evidence type="ECO:0000256" key="1">
    <source>
        <dbReference type="SAM" id="MobiDB-lite"/>
    </source>
</evidence>
<keyword evidence="4" id="KW-1185">Reference proteome</keyword>
<dbReference type="AlphaFoldDB" id="J3P3D2"/>
<gene>
    <name evidence="3" type="primary">20348477</name>
    <name evidence="2" type="ORF">GGTG_08019</name>
</gene>
<organism evidence="2">
    <name type="scientific">Gaeumannomyces tritici (strain R3-111a-1)</name>
    <name type="common">Wheat and barley take-all root rot fungus</name>
    <name type="synonym">Gaeumannomyces graminis var. tritici</name>
    <dbReference type="NCBI Taxonomy" id="644352"/>
    <lineage>
        <taxon>Eukaryota</taxon>
        <taxon>Fungi</taxon>
        <taxon>Dikarya</taxon>
        <taxon>Ascomycota</taxon>
        <taxon>Pezizomycotina</taxon>
        <taxon>Sordariomycetes</taxon>
        <taxon>Sordariomycetidae</taxon>
        <taxon>Magnaporthales</taxon>
        <taxon>Magnaporthaceae</taxon>
        <taxon>Gaeumannomyces</taxon>
    </lineage>
</organism>
<proteinExistence type="predicted"/>
<name>J3P3D2_GAET3</name>
<dbReference type="EMBL" id="GL385398">
    <property type="protein sequence ID" value="EJT74174.1"/>
    <property type="molecule type" value="Genomic_DNA"/>
</dbReference>
<dbReference type="GeneID" id="20348477"/>
<evidence type="ECO:0000313" key="4">
    <source>
        <dbReference type="Proteomes" id="UP000006039"/>
    </source>
</evidence>
<dbReference type="RefSeq" id="XP_009224118.1">
    <property type="nucleotide sequence ID" value="XM_009225854.1"/>
</dbReference>
<reference evidence="3" key="5">
    <citation type="submission" date="2018-04" db="UniProtKB">
        <authorList>
            <consortium name="EnsemblFungi"/>
        </authorList>
    </citation>
    <scope>IDENTIFICATION</scope>
    <source>
        <strain evidence="3">R3-111a-1</strain>
    </source>
</reference>
<reference evidence="2" key="2">
    <citation type="submission" date="2010-07" db="EMBL/GenBank/DDBJ databases">
        <authorList>
            <consortium name="The Broad Institute Genome Sequencing Platform"/>
            <consortium name="Broad Institute Genome Sequencing Center for Infectious Disease"/>
            <person name="Ma L.-J."/>
            <person name="Dead R."/>
            <person name="Young S."/>
            <person name="Zeng Q."/>
            <person name="Koehrsen M."/>
            <person name="Alvarado L."/>
            <person name="Berlin A."/>
            <person name="Chapman S.B."/>
            <person name="Chen Z."/>
            <person name="Freedman E."/>
            <person name="Gellesch M."/>
            <person name="Goldberg J."/>
            <person name="Griggs A."/>
            <person name="Gujja S."/>
            <person name="Heilman E.R."/>
            <person name="Heiman D."/>
            <person name="Hepburn T."/>
            <person name="Howarth C."/>
            <person name="Jen D."/>
            <person name="Larson L."/>
            <person name="Mehta T."/>
            <person name="Neiman D."/>
            <person name="Pearson M."/>
            <person name="Roberts A."/>
            <person name="Saif S."/>
            <person name="Shea T."/>
            <person name="Shenoy N."/>
            <person name="Sisk P."/>
            <person name="Stolte C."/>
            <person name="Sykes S."/>
            <person name="Walk T."/>
            <person name="White J."/>
            <person name="Yandava C."/>
            <person name="Haas B."/>
            <person name="Nusbaum C."/>
            <person name="Birren B."/>
        </authorList>
    </citation>
    <scope>NUCLEOTIDE SEQUENCE</scope>
    <source>
        <strain evidence="2">R3-111a-1</strain>
    </source>
</reference>
<feature type="region of interest" description="Disordered" evidence="1">
    <location>
        <begin position="117"/>
        <end position="137"/>
    </location>
</feature>
<reference evidence="4" key="1">
    <citation type="submission" date="2010-07" db="EMBL/GenBank/DDBJ databases">
        <title>The genome sequence of Gaeumannomyces graminis var. tritici strain R3-111a-1.</title>
        <authorList>
            <consortium name="The Broad Institute Genome Sequencing Platform"/>
            <person name="Ma L.-J."/>
            <person name="Dead R."/>
            <person name="Young S."/>
            <person name="Zeng Q."/>
            <person name="Koehrsen M."/>
            <person name="Alvarado L."/>
            <person name="Berlin A."/>
            <person name="Chapman S.B."/>
            <person name="Chen Z."/>
            <person name="Freedman E."/>
            <person name="Gellesch M."/>
            <person name="Goldberg J."/>
            <person name="Griggs A."/>
            <person name="Gujja S."/>
            <person name="Heilman E.R."/>
            <person name="Heiman D."/>
            <person name="Hepburn T."/>
            <person name="Howarth C."/>
            <person name="Jen D."/>
            <person name="Larson L."/>
            <person name="Mehta T."/>
            <person name="Neiman D."/>
            <person name="Pearson M."/>
            <person name="Roberts A."/>
            <person name="Saif S."/>
            <person name="Shea T."/>
            <person name="Shenoy N."/>
            <person name="Sisk P."/>
            <person name="Stolte C."/>
            <person name="Sykes S."/>
            <person name="Walk T."/>
            <person name="White J."/>
            <person name="Yandava C."/>
            <person name="Haas B."/>
            <person name="Nusbaum C."/>
            <person name="Birren B."/>
        </authorList>
    </citation>
    <scope>NUCLEOTIDE SEQUENCE [LARGE SCALE GENOMIC DNA]</scope>
    <source>
        <strain evidence="4">R3-111a-1</strain>
    </source>
</reference>
<sequence>MASKFLRAVAQQEATPNATACGGGQGQTPTLQVTGSGAPLRHPDVLQRLGGLQETTKQPNVAVLGIQTTAGADDKWPAKNIGSRPKQAPWPRCCQPPCGSARLGGDGCLQVAQLEQDQRENGARTDGGAGRASVCAP</sequence>
<dbReference type="EnsemblFungi" id="EJT74174">
    <property type="protein sequence ID" value="EJT74174"/>
    <property type="gene ID" value="GGTG_08019"/>
</dbReference>
<evidence type="ECO:0000313" key="3">
    <source>
        <dbReference type="EnsemblFungi" id="EJT74174"/>
    </source>
</evidence>
<evidence type="ECO:0000313" key="2">
    <source>
        <dbReference type="EMBL" id="EJT74174.1"/>
    </source>
</evidence>